<dbReference type="Proteomes" id="UP000026961">
    <property type="component" value="Chromosome 7"/>
</dbReference>
<dbReference type="AlphaFoldDB" id="A0A0E0AG33"/>
<dbReference type="EnsemblPlants" id="OGLUM07G03440.1">
    <property type="protein sequence ID" value="OGLUM07G03440.1"/>
    <property type="gene ID" value="OGLUM07G03440"/>
</dbReference>
<dbReference type="HOGENOM" id="CLU_2188076_0_0_1"/>
<keyword evidence="1" id="KW-0812">Transmembrane</keyword>
<evidence type="ECO:0000313" key="2">
    <source>
        <dbReference type="EnsemblPlants" id="OGLUM07G03440.1"/>
    </source>
</evidence>
<evidence type="ECO:0000256" key="1">
    <source>
        <dbReference type="SAM" id="Phobius"/>
    </source>
</evidence>
<reference evidence="2" key="1">
    <citation type="submission" date="2015-04" db="UniProtKB">
        <authorList>
            <consortium name="EnsemblPlants"/>
        </authorList>
    </citation>
    <scope>IDENTIFICATION</scope>
</reference>
<evidence type="ECO:0000313" key="3">
    <source>
        <dbReference type="Proteomes" id="UP000026961"/>
    </source>
</evidence>
<name>A0A0E0AG33_9ORYZ</name>
<keyword evidence="3" id="KW-1185">Reference proteome</keyword>
<feature type="transmembrane region" description="Helical" evidence="1">
    <location>
        <begin position="75"/>
        <end position="106"/>
    </location>
</feature>
<organism evidence="2">
    <name type="scientific">Oryza glumipatula</name>
    <dbReference type="NCBI Taxonomy" id="40148"/>
    <lineage>
        <taxon>Eukaryota</taxon>
        <taxon>Viridiplantae</taxon>
        <taxon>Streptophyta</taxon>
        <taxon>Embryophyta</taxon>
        <taxon>Tracheophyta</taxon>
        <taxon>Spermatophyta</taxon>
        <taxon>Magnoliopsida</taxon>
        <taxon>Liliopsida</taxon>
        <taxon>Poales</taxon>
        <taxon>Poaceae</taxon>
        <taxon>BOP clade</taxon>
        <taxon>Oryzoideae</taxon>
        <taxon>Oryzeae</taxon>
        <taxon>Oryzinae</taxon>
        <taxon>Oryza</taxon>
    </lineage>
</organism>
<keyword evidence="1" id="KW-0472">Membrane</keyword>
<keyword evidence="1" id="KW-1133">Transmembrane helix</keyword>
<dbReference type="Gramene" id="OGLUM07G03440.1">
    <property type="protein sequence ID" value="OGLUM07G03440.1"/>
    <property type="gene ID" value="OGLUM07G03440"/>
</dbReference>
<proteinExistence type="predicted"/>
<protein>
    <submittedName>
        <fullName evidence="2">Uncharacterized protein</fullName>
    </submittedName>
</protein>
<reference evidence="2" key="2">
    <citation type="submission" date="2018-05" db="EMBL/GenBank/DDBJ databases">
        <title>OgluRS3 (Oryza glumaepatula Reference Sequence Version 3).</title>
        <authorList>
            <person name="Zhang J."/>
            <person name="Kudrna D."/>
            <person name="Lee S."/>
            <person name="Talag J."/>
            <person name="Welchert J."/>
            <person name="Wing R.A."/>
        </authorList>
    </citation>
    <scope>NUCLEOTIDE SEQUENCE [LARGE SCALE GENOMIC DNA]</scope>
</reference>
<sequence>MAVIKIVVVSSTSRNYHLPHLARSSPHTLPDSLPTASKTIVPFIFPAFKVSATSSPSRNLRDYQRIKDIRMKGNALCILWWMHLASVHANLLCYMMFLLNIFPFFLSRI</sequence>
<accession>A0A0E0AG33</accession>